<protein>
    <submittedName>
        <fullName evidence="3">Uncharacterized protein</fullName>
    </submittedName>
</protein>
<organism evidence="3 4">
    <name type="scientific">Persicobacter diffluens</name>
    <dbReference type="NCBI Taxonomy" id="981"/>
    <lineage>
        <taxon>Bacteria</taxon>
        <taxon>Pseudomonadati</taxon>
        <taxon>Bacteroidota</taxon>
        <taxon>Cytophagia</taxon>
        <taxon>Cytophagales</taxon>
        <taxon>Persicobacteraceae</taxon>
        <taxon>Persicobacter</taxon>
    </lineage>
</organism>
<evidence type="ECO:0000313" key="3">
    <source>
        <dbReference type="EMBL" id="GJM60910.1"/>
    </source>
</evidence>
<dbReference type="Gene3D" id="2.40.50.100">
    <property type="match status" value="1"/>
</dbReference>
<name>A0AAN5AIV3_9BACT</name>
<evidence type="ECO:0000256" key="2">
    <source>
        <dbReference type="SAM" id="Phobius"/>
    </source>
</evidence>
<gene>
    <name evidence="3" type="ORF">PEDI_14620</name>
</gene>
<sequence>MSRKTTIYTLPILLLSLVLGYLCVTPPLKKKSDKYISLKVPLIEVKVVDSYVRTGEPVKQGDLLFSLESPTVNKNLWLTLDEISNTKKQILALQQEKKALLRILKNDHPKTLNSSLDTKMKSAIENEMQDIRKSFNEKEQALKYQLDDLREDEKYWRSLKESLIILAPKDGKISHLKVKKGDYLEAETVIAQLIPK</sequence>
<dbReference type="EMBL" id="BQKE01000001">
    <property type="protein sequence ID" value="GJM60910.1"/>
    <property type="molecule type" value="Genomic_DNA"/>
</dbReference>
<evidence type="ECO:0000313" key="4">
    <source>
        <dbReference type="Proteomes" id="UP001310022"/>
    </source>
</evidence>
<keyword evidence="2" id="KW-0472">Membrane</keyword>
<keyword evidence="1" id="KW-0175">Coiled coil</keyword>
<accession>A0AAN5AIV3</accession>
<dbReference type="RefSeq" id="WP_053404807.1">
    <property type="nucleotide sequence ID" value="NZ_BQKE01000001.1"/>
</dbReference>
<dbReference type="Proteomes" id="UP001310022">
    <property type="component" value="Unassembled WGS sequence"/>
</dbReference>
<reference evidence="3 4" key="1">
    <citation type="submission" date="2021-12" db="EMBL/GenBank/DDBJ databases">
        <title>Genome sequencing of bacteria with rrn-lacking chromosome and rrn-plasmid.</title>
        <authorList>
            <person name="Anda M."/>
            <person name="Iwasaki W."/>
        </authorList>
    </citation>
    <scope>NUCLEOTIDE SEQUENCE [LARGE SCALE GENOMIC DNA]</scope>
    <source>
        <strain evidence="3 4">NBRC 15940</strain>
    </source>
</reference>
<feature type="transmembrane region" description="Helical" evidence="2">
    <location>
        <begin position="6"/>
        <end position="24"/>
    </location>
</feature>
<proteinExistence type="predicted"/>
<evidence type="ECO:0000256" key="1">
    <source>
        <dbReference type="SAM" id="Coils"/>
    </source>
</evidence>
<feature type="coiled-coil region" evidence="1">
    <location>
        <begin position="83"/>
        <end position="152"/>
    </location>
</feature>
<dbReference type="AlphaFoldDB" id="A0AAN5AIV3"/>
<keyword evidence="2" id="KW-1133">Transmembrane helix</keyword>
<keyword evidence="2" id="KW-0812">Transmembrane</keyword>
<comment type="caution">
    <text evidence="3">The sequence shown here is derived from an EMBL/GenBank/DDBJ whole genome shotgun (WGS) entry which is preliminary data.</text>
</comment>
<keyword evidence="4" id="KW-1185">Reference proteome</keyword>